<evidence type="ECO:0000259" key="1">
    <source>
        <dbReference type="PROSITE" id="PS50011"/>
    </source>
</evidence>
<dbReference type="OrthoDB" id="2793880at2759"/>
<dbReference type="Pfam" id="PF00069">
    <property type="entry name" value="Pkinase"/>
    <property type="match status" value="1"/>
</dbReference>
<dbReference type="Proteomes" id="UP000193067">
    <property type="component" value="Unassembled WGS sequence"/>
</dbReference>
<evidence type="ECO:0000313" key="2">
    <source>
        <dbReference type="EMBL" id="OSC97907.1"/>
    </source>
</evidence>
<evidence type="ECO:0000313" key="3">
    <source>
        <dbReference type="Proteomes" id="UP000193067"/>
    </source>
</evidence>
<protein>
    <recommendedName>
        <fullName evidence="1">Protein kinase domain-containing protein</fullName>
    </recommendedName>
</protein>
<gene>
    <name evidence="2" type="ORF">PYCCODRAFT_1376112</name>
</gene>
<accession>A0A1Y2I9W8</accession>
<dbReference type="GO" id="GO:0004672">
    <property type="term" value="F:protein kinase activity"/>
    <property type="evidence" value="ECO:0007669"/>
    <property type="project" value="InterPro"/>
</dbReference>
<dbReference type="Gene3D" id="1.10.510.10">
    <property type="entry name" value="Transferase(Phosphotransferase) domain 1"/>
    <property type="match status" value="1"/>
</dbReference>
<proteinExistence type="predicted"/>
<dbReference type="AlphaFoldDB" id="A0A1Y2I9W8"/>
<feature type="domain" description="Protein kinase" evidence="1">
    <location>
        <begin position="36"/>
        <end position="297"/>
    </location>
</feature>
<name>A0A1Y2I9W8_TRAC3</name>
<dbReference type="InterPro" id="IPR000719">
    <property type="entry name" value="Prot_kinase_dom"/>
</dbReference>
<dbReference type="PROSITE" id="PS50011">
    <property type="entry name" value="PROTEIN_KINASE_DOM"/>
    <property type="match status" value="1"/>
</dbReference>
<sequence length="297" mass="33717">MSSDNPPWFAHDSNGGIAILEVPSRLKSHPEVIRRSLELEPANPMKVGVVYVTTYSKDPQCVVKILDTDSEERAIYHRLLQDLDCPRNHTIPAELTSLEAGHPLLIMPFVWLSYSDHIRKDTSLFEKLGFCLQVLEGVEYLHDHKIAHLDLCLGNVVASSNARHQPYPGLTSKKVYIIDFGSARQLSLGPGVQPAIKLPSSQMPKPRGIEYLDPYSWDVYCAADIMRDILENNLNGLSLPTIPRLYLEWVSGREQGCRGPCHCRPTARRARQVLLVLRWATCVWEYCTRTLRYLSDR</sequence>
<reference evidence="2 3" key="1">
    <citation type="journal article" date="2015" name="Biotechnol. Biofuels">
        <title>Enhanced degradation of softwood versus hardwood by the white-rot fungus Pycnoporus coccineus.</title>
        <authorList>
            <person name="Couturier M."/>
            <person name="Navarro D."/>
            <person name="Chevret D."/>
            <person name="Henrissat B."/>
            <person name="Piumi F."/>
            <person name="Ruiz-Duenas F.J."/>
            <person name="Martinez A.T."/>
            <person name="Grigoriev I.V."/>
            <person name="Riley R."/>
            <person name="Lipzen A."/>
            <person name="Berrin J.G."/>
            <person name="Master E.R."/>
            <person name="Rosso M.N."/>
        </authorList>
    </citation>
    <scope>NUCLEOTIDE SEQUENCE [LARGE SCALE GENOMIC DNA]</scope>
    <source>
        <strain evidence="2 3">BRFM310</strain>
    </source>
</reference>
<dbReference type="SMART" id="SM00220">
    <property type="entry name" value="S_TKc"/>
    <property type="match status" value="1"/>
</dbReference>
<keyword evidence="3" id="KW-1185">Reference proteome</keyword>
<dbReference type="SUPFAM" id="SSF56112">
    <property type="entry name" value="Protein kinase-like (PK-like)"/>
    <property type="match status" value="1"/>
</dbReference>
<dbReference type="GO" id="GO:0005524">
    <property type="term" value="F:ATP binding"/>
    <property type="evidence" value="ECO:0007669"/>
    <property type="project" value="InterPro"/>
</dbReference>
<organism evidence="2 3">
    <name type="scientific">Trametes coccinea (strain BRFM310)</name>
    <name type="common">Pycnoporus coccineus</name>
    <dbReference type="NCBI Taxonomy" id="1353009"/>
    <lineage>
        <taxon>Eukaryota</taxon>
        <taxon>Fungi</taxon>
        <taxon>Dikarya</taxon>
        <taxon>Basidiomycota</taxon>
        <taxon>Agaricomycotina</taxon>
        <taxon>Agaricomycetes</taxon>
        <taxon>Polyporales</taxon>
        <taxon>Polyporaceae</taxon>
        <taxon>Trametes</taxon>
    </lineage>
</organism>
<dbReference type="InterPro" id="IPR011009">
    <property type="entry name" value="Kinase-like_dom_sf"/>
</dbReference>
<dbReference type="EMBL" id="KZ084144">
    <property type="protein sequence ID" value="OSC97907.1"/>
    <property type="molecule type" value="Genomic_DNA"/>
</dbReference>